<organism evidence="1 2">
    <name type="scientific">Liparis tanakae</name>
    <name type="common">Tanaka's snailfish</name>
    <dbReference type="NCBI Taxonomy" id="230148"/>
    <lineage>
        <taxon>Eukaryota</taxon>
        <taxon>Metazoa</taxon>
        <taxon>Chordata</taxon>
        <taxon>Craniata</taxon>
        <taxon>Vertebrata</taxon>
        <taxon>Euteleostomi</taxon>
        <taxon>Actinopterygii</taxon>
        <taxon>Neopterygii</taxon>
        <taxon>Teleostei</taxon>
        <taxon>Neoteleostei</taxon>
        <taxon>Acanthomorphata</taxon>
        <taxon>Eupercaria</taxon>
        <taxon>Perciformes</taxon>
        <taxon>Cottioidei</taxon>
        <taxon>Cottales</taxon>
        <taxon>Liparidae</taxon>
        <taxon>Liparis</taxon>
    </lineage>
</organism>
<reference evidence="1 2" key="1">
    <citation type="submission" date="2019-03" db="EMBL/GenBank/DDBJ databases">
        <title>First draft genome of Liparis tanakae, snailfish: a comprehensive survey of snailfish specific genes.</title>
        <authorList>
            <person name="Kim W."/>
            <person name="Song I."/>
            <person name="Jeong J.-H."/>
            <person name="Kim D."/>
            <person name="Kim S."/>
            <person name="Ryu S."/>
            <person name="Song J.Y."/>
            <person name="Lee S.K."/>
        </authorList>
    </citation>
    <scope>NUCLEOTIDE SEQUENCE [LARGE SCALE GENOMIC DNA]</scope>
    <source>
        <tissue evidence="1">Muscle</tissue>
    </source>
</reference>
<dbReference type="Proteomes" id="UP000314294">
    <property type="component" value="Unassembled WGS sequence"/>
</dbReference>
<accession>A0A4Z2JG46</accession>
<keyword evidence="2" id="KW-1185">Reference proteome</keyword>
<evidence type="ECO:0000313" key="1">
    <source>
        <dbReference type="EMBL" id="TNN89150.1"/>
    </source>
</evidence>
<name>A0A4Z2JG46_9TELE</name>
<proteinExistence type="predicted"/>
<comment type="caution">
    <text evidence="1">The sequence shown here is derived from an EMBL/GenBank/DDBJ whole genome shotgun (WGS) entry which is preliminary data.</text>
</comment>
<protein>
    <submittedName>
        <fullName evidence="1">Uncharacterized protein</fullName>
    </submittedName>
</protein>
<gene>
    <name evidence="1" type="ORF">EYF80_000438</name>
</gene>
<dbReference type="AlphaFoldDB" id="A0A4Z2JG46"/>
<sequence>MWKWNKSCTGLSTVAGPKGPVASCSGAGASVCLLVPSHVRHGRVQRGELCCLAAHRTCDTAYPPHWEKPTPLARQNGAGQLLSSPSITLGASFQSGLPIKGP</sequence>
<dbReference type="EMBL" id="SRLO01000002">
    <property type="protein sequence ID" value="TNN89150.1"/>
    <property type="molecule type" value="Genomic_DNA"/>
</dbReference>
<evidence type="ECO:0000313" key="2">
    <source>
        <dbReference type="Proteomes" id="UP000314294"/>
    </source>
</evidence>